<dbReference type="EMBL" id="JAATJN010000001">
    <property type="protein sequence ID" value="NJC55528.1"/>
    <property type="molecule type" value="Genomic_DNA"/>
</dbReference>
<evidence type="ECO:0008006" key="4">
    <source>
        <dbReference type="Google" id="ProtNLM"/>
    </source>
</evidence>
<accession>A0A846RXA6</accession>
<proteinExistence type="predicted"/>
<dbReference type="CDD" id="cd00085">
    <property type="entry name" value="HNHc"/>
    <property type="match status" value="1"/>
</dbReference>
<name>A0A846RXA6_9MICO</name>
<feature type="compositionally biased region" description="Basic and acidic residues" evidence="1">
    <location>
        <begin position="148"/>
        <end position="165"/>
    </location>
</feature>
<feature type="compositionally biased region" description="Basic and acidic residues" evidence="1">
    <location>
        <begin position="631"/>
        <end position="641"/>
    </location>
</feature>
<feature type="compositionally biased region" description="Basic and acidic residues" evidence="1">
    <location>
        <begin position="28"/>
        <end position="40"/>
    </location>
</feature>
<feature type="compositionally biased region" description="Polar residues" evidence="1">
    <location>
        <begin position="642"/>
        <end position="656"/>
    </location>
</feature>
<organism evidence="2 3">
    <name type="scientific">Brevibacterium marinum</name>
    <dbReference type="NCBI Taxonomy" id="418643"/>
    <lineage>
        <taxon>Bacteria</taxon>
        <taxon>Bacillati</taxon>
        <taxon>Actinomycetota</taxon>
        <taxon>Actinomycetes</taxon>
        <taxon>Micrococcales</taxon>
        <taxon>Brevibacteriaceae</taxon>
        <taxon>Brevibacterium</taxon>
    </lineage>
</organism>
<comment type="caution">
    <text evidence="2">The sequence shown here is derived from an EMBL/GenBank/DDBJ whole genome shotgun (WGS) entry which is preliminary data.</text>
</comment>
<dbReference type="InterPro" id="IPR003615">
    <property type="entry name" value="HNH_nuc"/>
</dbReference>
<evidence type="ECO:0000256" key="1">
    <source>
        <dbReference type="SAM" id="MobiDB-lite"/>
    </source>
</evidence>
<feature type="region of interest" description="Disordered" evidence="1">
    <location>
        <begin position="619"/>
        <end position="696"/>
    </location>
</feature>
<dbReference type="Gene3D" id="1.10.30.50">
    <property type="match status" value="1"/>
</dbReference>
<keyword evidence="3" id="KW-1185">Reference proteome</keyword>
<feature type="region of interest" description="Disordered" evidence="1">
    <location>
        <begin position="1"/>
        <end position="67"/>
    </location>
</feature>
<dbReference type="Proteomes" id="UP000576792">
    <property type="component" value="Unassembled WGS sequence"/>
</dbReference>
<sequence length="718" mass="77907">MKHPSDSDSTASEPARDSQGTSSSAGSESDRSAVSEESRRSHAAGDASAEVSDGGPSAPGDRSKSARRLHIDADSPFAEAAEVFAASDRAQLSALDVSAELFFNEVVENLNLFNPTPGRPYAHVGIADTVRRYQQSACTSGAKTTETTPEKAAERAPEEPKDERNRLSNFPRFRLDQTFYGWVHDLSQAEDIAEFTTILGTTTARAYTQITSAMTLIHGLPKFHARCLAGEFTIEHVNAAAHACRDVKFKNLPSVDDYLADRRADITLETFKKSLGMKIAVLEPLEERVEEASKRRRVDITTGDDGTACLTLTGPAPELQACYIRIAAFARAIRSGNVAPFSDQVKPGISIDDNRGIDALMFDILTRTCPQLNIRVTSNNTTTGETETREIPLDVPTDASLAPADVVNAVKEGIANASADAEEDDDGLEAEVVLRMPTHGQWLESQAKMITTVPFLTLAGESDLPGVFSDGSPIPADTARRIAGHSKSWSRILTDPATGTPVDAKATTYQIPISVRQTLIAKWQTCTIPGCTRRSENTEIDHLIPFDHDRPGSGGLTQFNNLHCLCKLHHQAKTDRKYSVRMSHTGVLEYVFRHGITTESAPGDHPINAAHAKLFDAMRQREAEPSDPPESDDRFRGDPSRNARSPNTSTQGTRSPNAPRLDSPPQDGASHGDIRISEERPGPEAAAGRPGWVKNDPMISAFASKNEWIWDSGGPPPF</sequence>
<evidence type="ECO:0000313" key="3">
    <source>
        <dbReference type="Proteomes" id="UP000576792"/>
    </source>
</evidence>
<protein>
    <recommendedName>
        <fullName evidence="4">HNH endonuclease</fullName>
    </recommendedName>
</protein>
<gene>
    <name evidence="2" type="ORF">BKA07_000563</name>
</gene>
<reference evidence="2 3" key="1">
    <citation type="submission" date="2020-03" db="EMBL/GenBank/DDBJ databases">
        <title>Sequencing the genomes of 1000 actinobacteria strains.</title>
        <authorList>
            <person name="Klenk H.-P."/>
        </authorList>
    </citation>
    <scope>NUCLEOTIDE SEQUENCE [LARGE SCALE GENOMIC DNA]</scope>
    <source>
        <strain evidence="2 3">DSM 18964</strain>
    </source>
</reference>
<feature type="compositionally biased region" description="Basic and acidic residues" evidence="1">
    <location>
        <begin position="670"/>
        <end position="682"/>
    </location>
</feature>
<feature type="compositionally biased region" description="Low complexity" evidence="1">
    <location>
        <begin position="17"/>
        <end position="27"/>
    </location>
</feature>
<evidence type="ECO:0000313" key="2">
    <source>
        <dbReference type="EMBL" id="NJC55528.1"/>
    </source>
</evidence>
<feature type="region of interest" description="Disordered" evidence="1">
    <location>
        <begin position="137"/>
        <end position="165"/>
    </location>
</feature>
<dbReference type="AlphaFoldDB" id="A0A846RXA6"/>